<dbReference type="AlphaFoldDB" id="A0A7W2IK82"/>
<dbReference type="RefSeq" id="WP_182152921.1">
    <property type="nucleotide sequence ID" value="NZ_JACEZU010000003.1"/>
</dbReference>
<keyword evidence="2" id="KW-1185">Reference proteome</keyword>
<name>A0A7W2IK82_9BURK</name>
<evidence type="ECO:0000313" key="2">
    <source>
        <dbReference type="Proteomes" id="UP000573499"/>
    </source>
</evidence>
<proteinExistence type="predicted"/>
<accession>A0A7W2IK82</accession>
<dbReference type="EMBL" id="JACEZU010000003">
    <property type="protein sequence ID" value="MBA5687091.1"/>
    <property type="molecule type" value="Genomic_DNA"/>
</dbReference>
<dbReference type="Proteomes" id="UP000573499">
    <property type="component" value="Unassembled WGS sequence"/>
</dbReference>
<comment type="caution">
    <text evidence="1">The sequence shown here is derived from an EMBL/GenBank/DDBJ whole genome shotgun (WGS) entry which is preliminary data.</text>
</comment>
<protein>
    <submittedName>
        <fullName evidence="1">Uncharacterized protein</fullName>
    </submittedName>
</protein>
<evidence type="ECO:0000313" key="1">
    <source>
        <dbReference type="EMBL" id="MBA5687091.1"/>
    </source>
</evidence>
<reference evidence="1 2" key="1">
    <citation type="submission" date="2020-07" db="EMBL/GenBank/DDBJ databases">
        <title>Novel species isolated from subtropical streams in China.</title>
        <authorList>
            <person name="Lu H."/>
        </authorList>
    </citation>
    <scope>NUCLEOTIDE SEQUENCE [LARGE SCALE GENOMIC DNA]</scope>
    <source>
        <strain evidence="1 2">LX47W</strain>
    </source>
</reference>
<sequence>MNTQYLEWVLSYSVAMISQVRASITIAASAPQRGQENDETLERLG</sequence>
<organism evidence="1 2">
    <name type="scientific">Rugamonas apoptosis</name>
    <dbReference type="NCBI Taxonomy" id="2758570"/>
    <lineage>
        <taxon>Bacteria</taxon>
        <taxon>Pseudomonadati</taxon>
        <taxon>Pseudomonadota</taxon>
        <taxon>Betaproteobacteria</taxon>
        <taxon>Burkholderiales</taxon>
        <taxon>Oxalobacteraceae</taxon>
        <taxon>Telluria group</taxon>
        <taxon>Rugamonas</taxon>
    </lineage>
</organism>
<gene>
    <name evidence="1" type="ORF">H3H39_08495</name>
</gene>